<proteinExistence type="predicted"/>
<dbReference type="EMBL" id="GBXM01014825">
    <property type="protein sequence ID" value="JAH93752.1"/>
    <property type="molecule type" value="Transcribed_RNA"/>
</dbReference>
<name>A0A0E9WTR9_ANGAN</name>
<reference evidence="1" key="2">
    <citation type="journal article" date="2015" name="Fish Shellfish Immunol.">
        <title>Early steps in the European eel (Anguilla anguilla)-Vibrio vulnificus interaction in the gills: Role of the RtxA13 toxin.</title>
        <authorList>
            <person name="Callol A."/>
            <person name="Pajuelo D."/>
            <person name="Ebbesson L."/>
            <person name="Teles M."/>
            <person name="MacKenzie S."/>
            <person name="Amaro C."/>
        </authorList>
    </citation>
    <scope>NUCLEOTIDE SEQUENCE</scope>
</reference>
<protein>
    <submittedName>
        <fullName evidence="1">Uncharacterized protein</fullName>
    </submittedName>
</protein>
<reference evidence="1" key="1">
    <citation type="submission" date="2014-11" db="EMBL/GenBank/DDBJ databases">
        <authorList>
            <person name="Amaro Gonzalez C."/>
        </authorList>
    </citation>
    <scope>NUCLEOTIDE SEQUENCE</scope>
</reference>
<evidence type="ECO:0000313" key="1">
    <source>
        <dbReference type="EMBL" id="JAH93752.1"/>
    </source>
</evidence>
<sequence>MNALMIIMINICNMLNFPFSMFLTSDSLLLFQTQFLTALLNQLSHFNRQLLSTCLV</sequence>
<dbReference type="AlphaFoldDB" id="A0A0E9WTR9"/>
<accession>A0A0E9WTR9</accession>
<organism evidence="1">
    <name type="scientific">Anguilla anguilla</name>
    <name type="common">European freshwater eel</name>
    <name type="synonym">Muraena anguilla</name>
    <dbReference type="NCBI Taxonomy" id="7936"/>
    <lineage>
        <taxon>Eukaryota</taxon>
        <taxon>Metazoa</taxon>
        <taxon>Chordata</taxon>
        <taxon>Craniata</taxon>
        <taxon>Vertebrata</taxon>
        <taxon>Euteleostomi</taxon>
        <taxon>Actinopterygii</taxon>
        <taxon>Neopterygii</taxon>
        <taxon>Teleostei</taxon>
        <taxon>Anguilliformes</taxon>
        <taxon>Anguillidae</taxon>
        <taxon>Anguilla</taxon>
    </lineage>
</organism>